<evidence type="ECO:0000313" key="14">
    <source>
        <dbReference type="EMBL" id="RGX27840.1"/>
    </source>
</evidence>
<dbReference type="SUPFAM" id="SSF89562">
    <property type="entry name" value="RraA-like"/>
    <property type="match status" value="1"/>
</dbReference>
<comment type="subunit">
    <text evidence="4">Homotrimer.</text>
</comment>
<evidence type="ECO:0000256" key="2">
    <source>
        <dbReference type="ARBA" id="ARBA00001968"/>
    </source>
</evidence>
<evidence type="ECO:0000256" key="1">
    <source>
        <dbReference type="ARBA" id="ARBA00001342"/>
    </source>
</evidence>
<reference evidence="14 15" key="1">
    <citation type="submission" date="2018-08" db="EMBL/GenBank/DDBJ databases">
        <title>A genome reference for cultivated species of the human gut microbiota.</title>
        <authorList>
            <person name="Zou Y."/>
            <person name="Xue W."/>
            <person name="Luo G."/>
        </authorList>
    </citation>
    <scope>NUCLEOTIDE SEQUENCE [LARGE SCALE GENOMIC DNA]</scope>
    <source>
        <strain evidence="14 15">AF04-15</strain>
    </source>
</reference>
<comment type="cofactor">
    <cofactor evidence="2">
        <name>a divalent metal cation</name>
        <dbReference type="ChEBI" id="CHEBI:60240"/>
    </cofactor>
</comment>
<dbReference type="EC" id="4.1.3.17" evidence="5"/>
<evidence type="ECO:0000256" key="13">
    <source>
        <dbReference type="PIRSR" id="PIRSR605493-1"/>
    </source>
</evidence>
<dbReference type="CDD" id="cd16841">
    <property type="entry name" value="RraA_family"/>
    <property type="match status" value="1"/>
</dbReference>
<dbReference type="InterPro" id="IPR005493">
    <property type="entry name" value="RraA/RraA-like"/>
</dbReference>
<dbReference type="GO" id="GO:0008948">
    <property type="term" value="F:oxaloacetate decarboxylase activity"/>
    <property type="evidence" value="ECO:0007669"/>
    <property type="project" value="UniProtKB-EC"/>
</dbReference>
<keyword evidence="13" id="KW-0460">Magnesium</keyword>
<evidence type="ECO:0000256" key="6">
    <source>
        <dbReference type="ARBA" id="ARBA00012947"/>
    </source>
</evidence>
<dbReference type="EC" id="4.1.1.112" evidence="6"/>
<protein>
    <recommendedName>
        <fullName evidence="7">Putative 4-hydroxy-4-methyl-2-oxoglutarate aldolase</fullName>
        <ecNumber evidence="6">4.1.1.112</ecNumber>
        <ecNumber evidence="5">4.1.3.17</ecNumber>
    </recommendedName>
    <alternativeName>
        <fullName evidence="11">Oxaloacetate decarboxylase</fullName>
    </alternativeName>
    <alternativeName>
        <fullName evidence="9">Regulator of ribonuclease activity homolog</fullName>
    </alternativeName>
    <alternativeName>
        <fullName evidence="10">RraA-like protein</fullName>
    </alternativeName>
</protein>
<dbReference type="GO" id="GO:0046872">
    <property type="term" value="F:metal ion binding"/>
    <property type="evidence" value="ECO:0007669"/>
    <property type="project" value="UniProtKB-KW"/>
</dbReference>
<name>A0A413FD58_9FIRM</name>
<evidence type="ECO:0000256" key="9">
    <source>
        <dbReference type="ARBA" id="ARBA00029596"/>
    </source>
</evidence>
<dbReference type="PANTHER" id="PTHR33254">
    <property type="entry name" value="4-HYDROXY-4-METHYL-2-OXOGLUTARATE ALDOLASE 3-RELATED"/>
    <property type="match status" value="1"/>
</dbReference>
<dbReference type="InterPro" id="IPR036704">
    <property type="entry name" value="RraA/RraA-like_sf"/>
</dbReference>
<comment type="function">
    <text evidence="8">Catalyzes the aldol cleavage of 4-hydroxy-4-methyl-2-oxoglutarate (HMG) into 2 molecules of pyruvate. Also contains a secondary oxaloacetate (OAA) decarboxylase activity due to the common pyruvate enolate transition state formed following C-C bond cleavage in the retro-aldol and decarboxylation reactions.</text>
</comment>
<accession>A0A413FD58</accession>
<proteinExistence type="inferred from homology"/>
<evidence type="ECO:0000313" key="15">
    <source>
        <dbReference type="Proteomes" id="UP000283880"/>
    </source>
</evidence>
<dbReference type="Proteomes" id="UP000283880">
    <property type="component" value="Unassembled WGS sequence"/>
</dbReference>
<evidence type="ECO:0000256" key="5">
    <source>
        <dbReference type="ARBA" id="ARBA00012213"/>
    </source>
</evidence>
<evidence type="ECO:0000256" key="8">
    <source>
        <dbReference type="ARBA" id="ARBA00025046"/>
    </source>
</evidence>
<evidence type="ECO:0000256" key="3">
    <source>
        <dbReference type="ARBA" id="ARBA00008621"/>
    </source>
</evidence>
<evidence type="ECO:0000256" key="7">
    <source>
        <dbReference type="ARBA" id="ARBA00016549"/>
    </source>
</evidence>
<organism evidence="14 15">
    <name type="scientific">Enterocloster asparagiformis</name>
    <dbReference type="NCBI Taxonomy" id="333367"/>
    <lineage>
        <taxon>Bacteria</taxon>
        <taxon>Bacillati</taxon>
        <taxon>Bacillota</taxon>
        <taxon>Clostridia</taxon>
        <taxon>Lachnospirales</taxon>
        <taxon>Lachnospiraceae</taxon>
        <taxon>Enterocloster</taxon>
    </lineage>
</organism>
<evidence type="ECO:0000256" key="4">
    <source>
        <dbReference type="ARBA" id="ARBA00011233"/>
    </source>
</evidence>
<evidence type="ECO:0000256" key="10">
    <source>
        <dbReference type="ARBA" id="ARBA00030169"/>
    </source>
</evidence>
<keyword evidence="13" id="KW-0479">Metal-binding</keyword>
<dbReference type="PANTHER" id="PTHR33254:SF4">
    <property type="entry name" value="4-HYDROXY-4-METHYL-2-OXOGLUTARATE ALDOLASE 3-RELATED"/>
    <property type="match status" value="1"/>
</dbReference>
<comment type="caution">
    <text evidence="14">The sequence shown here is derived from an EMBL/GenBank/DDBJ whole genome shotgun (WGS) entry which is preliminary data.</text>
</comment>
<dbReference type="GO" id="GO:0047443">
    <property type="term" value="F:4-hydroxy-4-methyl-2-oxoglutarate aldolase activity"/>
    <property type="evidence" value="ECO:0007669"/>
    <property type="project" value="UniProtKB-EC"/>
</dbReference>
<feature type="binding site" evidence="13">
    <location>
        <position position="126"/>
    </location>
    <ligand>
        <name>substrate</name>
    </ligand>
</feature>
<dbReference type="EMBL" id="QSBM01000012">
    <property type="protein sequence ID" value="RGX27840.1"/>
    <property type="molecule type" value="Genomic_DNA"/>
</dbReference>
<dbReference type="OrthoDB" id="9784786at2"/>
<dbReference type="Gene3D" id="3.50.30.40">
    <property type="entry name" value="Ribonuclease E inhibitor RraA/RraA-like"/>
    <property type="match status" value="1"/>
</dbReference>
<comment type="cofactor">
    <cofactor evidence="13">
        <name>Mg(2+)</name>
        <dbReference type="ChEBI" id="CHEBI:18420"/>
    </cofactor>
</comment>
<dbReference type="AlphaFoldDB" id="A0A413FD58"/>
<evidence type="ECO:0000256" key="11">
    <source>
        <dbReference type="ARBA" id="ARBA00032305"/>
    </source>
</evidence>
<comment type="similarity">
    <text evidence="3">Belongs to the class II aldolase/RraA-like family.</text>
</comment>
<dbReference type="RefSeq" id="WP_007708143.1">
    <property type="nucleotide sequence ID" value="NZ_BAABXR010000003.1"/>
</dbReference>
<gene>
    <name evidence="14" type="ORF">DWV29_16000</name>
</gene>
<evidence type="ECO:0000256" key="12">
    <source>
        <dbReference type="ARBA" id="ARBA00047973"/>
    </source>
</evidence>
<sequence length="234" mass="25648">MNYLTQAQLDELKQFDSPTVYNAVDRFHLRPATQGFTRPGLTLRVPLEEPMVGYAVTARVSSMHPNPNAADNLVRYYESVARVPAPTVAVIQDMDTEPIGSFWGEVQATSHMALGCIGTITQGGVRDLNEAGPLGFYFFSTQVMVARGYTHVDAWDCPVEVCGLTIHPGDLIHADKHGAVVIPSEIADQVAGACRAAQQAELAVLTPCREAIRTGIRVTAEQLGQWRREMNQKR</sequence>
<comment type="catalytic activity">
    <reaction evidence="12">
        <text>oxaloacetate + H(+) = pyruvate + CO2</text>
        <dbReference type="Rhea" id="RHEA:15641"/>
        <dbReference type="ChEBI" id="CHEBI:15361"/>
        <dbReference type="ChEBI" id="CHEBI:15378"/>
        <dbReference type="ChEBI" id="CHEBI:16452"/>
        <dbReference type="ChEBI" id="CHEBI:16526"/>
        <dbReference type="EC" id="4.1.1.112"/>
    </reaction>
</comment>
<comment type="catalytic activity">
    <reaction evidence="1">
        <text>4-hydroxy-4-methyl-2-oxoglutarate = 2 pyruvate</text>
        <dbReference type="Rhea" id="RHEA:22748"/>
        <dbReference type="ChEBI" id="CHEBI:15361"/>
        <dbReference type="ChEBI" id="CHEBI:58276"/>
        <dbReference type="EC" id="4.1.3.17"/>
    </reaction>
</comment>
<feature type="binding site" evidence="13">
    <location>
        <position position="127"/>
    </location>
    <ligand>
        <name>Mg(2+)</name>
        <dbReference type="ChEBI" id="CHEBI:18420"/>
    </ligand>
</feature>
<dbReference type="Pfam" id="PF03737">
    <property type="entry name" value="RraA-like"/>
    <property type="match status" value="1"/>
</dbReference>